<dbReference type="EMBL" id="PVUE01000001">
    <property type="protein sequence ID" value="PRZ44029.1"/>
    <property type="molecule type" value="Genomic_DNA"/>
</dbReference>
<dbReference type="OrthoDB" id="4858952at2"/>
<dbReference type="AlphaFoldDB" id="A0A2T1A612"/>
<evidence type="ECO:0000313" key="1">
    <source>
        <dbReference type="EMBL" id="PRZ44029.1"/>
    </source>
</evidence>
<name>A0A2T1A612_9ACTN</name>
<protein>
    <submittedName>
        <fullName evidence="1">Uncharacterized protein</fullName>
    </submittedName>
</protein>
<dbReference type="RefSeq" id="WP_146135242.1">
    <property type="nucleotide sequence ID" value="NZ_PVUE01000001.1"/>
</dbReference>
<keyword evidence="2" id="KW-1185">Reference proteome</keyword>
<proteinExistence type="predicted"/>
<organism evidence="1 2">
    <name type="scientific">Antricoccus suffuscus</name>
    <dbReference type="NCBI Taxonomy" id="1629062"/>
    <lineage>
        <taxon>Bacteria</taxon>
        <taxon>Bacillati</taxon>
        <taxon>Actinomycetota</taxon>
        <taxon>Actinomycetes</taxon>
        <taxon>Geodermatophilales</taxon>
        <taxon>Antricoccaceae</taxon>
        <taxon>Antricoccus</taxon>
    </lineage>
</organism>
<reference evidence="1 2" key="1">
    <citation type="submission" date="2018-03" db="EMBL/GenBank/DDBJ databases">
        <title>Genomic Encyclopedia of Archaeal and Bacterial Type Strains, Phase II (KMG-II): from individual species to whole genera.</title>
        <authorList>
            <person name="Goeker M."/>
        </authorList>
    </citation>
    <scope>NUCLEOTIDE SEQUENCE [LARGE SCALE GENOMIC DNA]</scope>
    <source>
        <strain evidence="1 2">DSM 100065</strain>
    </source>
</reference>
<comment type="caution">
    <text evidence="1">The sequence shown here is derived from an EMBL/GenBank/DDBJ whole genome shotgun (WGS) entry which is preliminary data.</text>
</comment>
<gene>
    <name evidence="1" type="ORF">CLV47_101153</name>
</gene>
<sequence length="253" mass="28204">MSYSQPTGYRMPASVSLPSISRALERFGWPVWRAETVRALASIAIDLLDAPDDREAVYKRLSHGQISEADLVISTTTERGLLHQAAEFLDVAHGIMHRPSVIPLPTKLDMRCRAQFMDDPEDPSRTWNYVLFGTEHDRLEQVFLQLRGMESYPVAAADDPQADTEPDPGWAERCAVWQRVLAPYSRSSPLSISAPEPQITFDIAESLKYVDRDAEYAAAGKVTVTAAIEEIRRQLGDRSPADLAHQLTARISA</sequence>
<accession>A0A2T1A612</accession>
<dbReference type="Proteomes" id="UP000237752">
    <property type="component" value="Unassembled WGS sequence"/>
</dbReference>
<evidence type="ECO:0000313" key="2">
    <source>
        <dbReference type="Proteomes" id="UP000237752"/>
    </source>
</evidence>